<proteinExistence type="predicted"/>
<gene>
    <name evidence="2" type="ORF">CHIRRI_LOCUS9097</name>
</gene>
<dbReference type="SMART" id="SM00595">
    <property type="entry name" value="MADF"/>
    <property type="match status" value="1"/>
</dbReference>
<dbReference type="PROSITE" id="PS51029">
    <property type="entry name" value="MADF"/>
    <property type="match status" value="1"/>
</dbReference>
<dbReference type="Proteomes" id="UP001153620">
    <property type="component" value="Chromosome 2"/>
</dbReference>
<dbReference type="AlphaFoldDB" id="A0A9N9RYB3"/>
<organism evidence="2 3">
    <name type="scientific">Chironomus riparius</name>
    <dbReference type="NCBI Taxonomy" id="315576"/>
    <lineage>
        <taxon>Eukaryota</taxon>
        <taxon>Metazoa</taxon>
        <taxon>Ecdysozoa</taxon>
        <taxon>Arthropoda</taxon>
        <taxon>Hexapoda</taxon>
        <taxon>Insecta</taxon>
        <taxon>Pterygota</taxon>
        <taxon>Neoptera</taxon>
        <taxon>Endopterygota</taxon>
        <taxon>Diptera</taxon>
        <taxon>Nematocera</taxon>
        <taxon>Chironomoidea</taxon>
        <taxon>Chironomidae</taxon>
        <taxon>Chironominae</taxon>
        <taxon>Chironomus</taxon>
    </lineage>
</organism>
<reference evidence="2" key="2">
    <citation type="submission" date="2022-10" db="EMBL/GenBank/DDBJ databases">
        <authorList>
            <consortium name="ENA_rothamsted_submissions"/>
            <consortium name="culmorum"/>
            <person name="King R."/>
        </authorList>
    </citation>
    <scope>NUCLEOTIDE SEQUENCE</scope>
</reference>
<feature type="domain" description="MADF" evidence="1">
    <location>
        <begin position="12"/>
        <end position="108"/>
    </location>
</feature>
<dbReference type="PANTHER" id="PTHR21505:SF12">
    <property type="entry name" value="MADF DOMAIN-CONTAINING PROTEIN-RELATED"/>
    <property type="match status" value="1"/>
</dbReference>
<sequence length="262" mass="30860">MSGEWQKSTVLDLIETYKENENLYNPKHGLYYNKQARTKSLDKILLTVRKTKSDVSINEIVKKIQILRTQFGQEVNKIEKSKTLGDELTYVPKIWWFKSLQFISKYMKMRAQPSTPLSVKLEQKAATYNDHNDTDTIFELVETNEDINDELDNTYDDEQDDSNKTKKRRIEISTNNDSLQPRTIEYIINEESEFIPTNEQPNETRGSEHKVFDSKKFKRKSKAFGIYVGCLMRDLNDDKLFYEAQNEILKVIEKTTQKMVQK</sequence>
<evidence type="ECO:0000313" key="3">
    <source>
        <dbReference type="Proteomes" id="UP001153620"/>
    </source>
</evidence>
<evidence type="ECO:0000313" key="2">
    <source>
        <dbReference type="EMBL" id="CAG9806235.1"/>
    </source>
</evidence>
<dbReference type="Pfam" id="PF10545">
    <property type="entry name" value="MADF_DNA_bdg"/>
    <property type="match status" value="1"/>
</dbReference>
<accession>A0A9N9RYB3</accession>
<evidence type="ECO:0000259" key="1">
    <source>
        <dbReference type="PROSITE" id="PS51029"/>
    </source>
</evidence>
<protein>
    <recommendedName>
        <fullName evidence="1">MADF domain-containing protein</fullName>
    </recommendedName>
</protein>
<reference evidence="2" key="1">
    <citation type="submission" date="2022-01" db="EMBL/GenBank/DDBJ databases">
        <authorList>
            <person name="King R."/>
        </authorList>
    </citation>
    <scope>NUCLEOTIDE SEQUENCE</scope>
</reference>
<dbReference type="PANTHER" id="PTHR21505">
    <property type="entry name" value="MADF DOMAIN-CONTAINING PROTEIN-RELATED"/>
    <property type="match status" value="1"/>
</dbReference>
<dbReference type="OrthoDB" id="8881252at2759"/>
<keyword evidence="3" id="KW-1185">Reference proteome</keyword>
<name>A0A9N9RYB3_9DIPT</name>
<dbReference type="InterPro" id="IPR006578">
    <property type="entry name" value="MADF-dom"/>
</dbReference>
<dbReference type="EMBL" id="OU895878">
    <property type="protein sequence ID" value="CAG9806235.1"/>
    <property type="molecule type" value="Genomic_DNA"/>
</dbReference>